<gene>
    <name evidence="2" type="ORF">UREG_05552</name>
</gene>
<dbReference type="eggNOG" id="KOG1290">
    <property type="taxonomic scope" value="Eukaryota"/>
</dbReference>
<dbReference type="GO" id="GO:0004672">
    <property type="term" value="F:protein kinase activity"/>
    <property type="evidence" value="ECO:0007669"/>
    <property type="project" value="InterPro"/>
</dbReference>
<proteinExistence type="predicted"/>
<protein>
    <recommendedName>
        <fullName evidence="1">Protein kinase domain-containing protein</fullName>
    </recommendedName>
</protein>
<name>C4JSW3_UNCRE</name>
<feature type="domain" description="Protein kinase" evidence="1">
    <location>
        <begin position="429"/>
        <end position="712"/>
    </location>
</feature>
<dbReference type="Pfam" id="PF00069">
    <property type="entry name" value="Pkinase"/>
    <property type="match status" value="1"/>
</dbReference>
<dbReference type="PANTHER" id="PTHR31252">
    <property type="entry name" value="DUF4419 DOMAIN-CONTAINING PROTEIN"/>
    <property type="match status" value="1"/>
</dbReference>
<dbReference type="HOGENOM" id="CLU_387890_0_0_1"/>
<dbReference type="GO" id="GO:0005524">
    <property type="term" value="F:ATP binding"/>
    <property type="evidence" value="ECO:0007669"/>
    <property type="project" value="InterPro"/>
</dbReference>
<sequence length="712" mass="80436">MPVTIRPSSQPLAKHITDRLNTPHDVLKTLFSGTRMKECDEILQSSFAVSSSSRGAISTNLTHTHVHGVELNNALVGAAVRAYNNHHHLIIRPDDVWISILTQFNLYVNANAEELRSKFVAHEGKKELIVNAVGTRYTIDFGDMAQQMTQLMEQHIVDSDLRSWIMADFTTTTAVDKVVFAITMMSTLQKYFDYGFCLTCNLPAITLLGEKSDWECLLTKIDKLLDYSKQTRDWHALLKPVLKRFVETFEQPESKSTATFWNRIVHYVDGGSGSPYICGWITAFCAFNNDGKPLFGGPVDPDRILVLDGVQYPCVDTDDIPSSYCSVPVKLIDNNKEFSTVMVAGALATKTMDSKDVSPDLDGTQDSIQPISGWIIICREFRPPDIRIPPSSSLDFVYVPEDGVEDLEGYCPGGYHPTHIYDEFCRGRYQIIHKLGYGSYSTVWLAHDREKNRHVSLKIITAKASKNNSESEILRHLQSRDVCHSGREYVISLLDEFSFDGPNGHHTCLVTDAAGCMHKPLLLELLWVLPICIPKESLTEAPTGPEAPIYAVVPMSLMIPSDKVVDCKIKIIDFGTAFFFDKPPKELYTPNILLPPEGLFHETITSAADLWTLGCILYEILGERPLFETVFGDPDDVIVEMVSTFGKLPERWWRGWENKPKFFDEYRNWNSGIQAFRHLDLGHLPSDFGIWGEEKHQQHFMSLVAVYRRGTR</sequence>
<dbReference type="Proteomes" id="UP000002058">
    <property type="component" value="Unassembled WGS sequence"/>
</dbReference>
<dbReference type="Gene3D" id="3.30.200.20">
    <property type="entry name" value="Phosphorylase Kinase, domain 1"/>
    <property type="match status" value="1"/>
</dbReference>
<dbReference type="InterPro" id="IPR000719">
    <property type="entry name" value="Prot_kinase_dom"/>
</dbReference>
<organism evidence="2 3">
    <name type="scientific">Uncinocarpus reesii (strain UAMH 1704)</name>
    <dbReference type="NCBI Taxonomy" id="336963"/>
    <lineage>
        <taxon>Eukaryota</taxon>
        <taxon>Fungi</taxon>
        <taxon>Dikarya</taxon>
        <taxon>Ascomycota</taxon>
        <taxon>Pezizomycotina</taxon>
        <taxon>Eurotiomycetes</taxon>
        <taxon>Eurotiomycetidae</taxon>
        <taxon>Onygenales</taxon>
        <taxon>Onygenaceae</taxon>
        <taxon>Uncinocarpus</taxon>
    </lineage>
</organism>
<dbReference type="EMBL" id="CH476617">
    <property type="protein sequence ID" value="EEP80710.1"/>
    <property type="molecule type" value="Genomic_DNA"/>
</dbReference>
<dbReference type="GeneID" id="8443459"/>
<dbReference type="OrthoDB" id="9978173at2759"/>
<dbReference type="PROSITE" id="PS50011">
    <property type="entry name" value="PROTEIN_KINASE_DOM"/>
    <property type="match status" value="1"/>
</dbReference>
<dbReference type="SUPFAM" id="SSF56112">
    <property type="entry name" value="Protein kinase-like (PK-like)"/>
    <property type="match status" value="1"/>
</dbReference>
<dbReference type="InParanoid" id="C4JSW3"/>
<dbReference type="Gene3D" id="1.10.510.10">
    <property type="entry name" value="Transferase(Phosphotransferase) domain 1"/>
    <property type="match status" value="1"/>
</dbReference>
<evidence type="ECO:0000259" key="1">
    <source>
        <dbReference type="PROSITE" id="PS50011"/>
    </source>
</evidence>
<dbReference type="KEGG" id="ure:UREG_05552"/>
<dbReference type="PANTHER" id="PTHR31252:SF11">
    <property type="entry name" value="DUF4419 DOMAIN-CONTAINING PROTEIN"/>
    <property type="match status" value="1"/>
</dbReference>
<dbReference type="VEuPathDB" id="FungiDB:UREG_05552"/>
<accession>C4JSW3</accession>
<dbReference type="InterPro" id="IPR011009">
    <property type="entry name" value="Kinase-like_dom_sf"/>
</dbReference>
<keyword evidence="3" id="KW-1185">Reference proteome</keyword>
<dbReference type="Pfam" id="PF14388">
    <property type="entry name" value="DUF4419"/>
    <property type="match status" value="1"/>
</dbReference>
<dbReference type="AlphaFoldDB" id="C4JSW3"/>
<evidence type="ECO:0000313" key="2">
    <source>
        <dbReference type="EMBL" id="EEP80710.1"/>
    </source>
</evidence>
<dbReference type="RefSeq" id="XP_002584863.1">
    <property type="nucleotide sequence ID" value="XM_002584817.1"/>
</dbReference>
<dbReference type="SMART" id="SM00220">
    <property type="entry name" value="S_TKc"/>
    <property type="match status" value="1"/>
</dbReference>
<reference evidence="3" key="1">
    <citation type="journal article" date="2009" name="Genome Res.">
        <title>Comparative genomic analyses of the human fungal pathogens Coccidioides and their relatives.</title>
        <authorList>
            <person name="Sharpton T.J."/>
            <person name="Stajich J.E."/>
            <person name="Rounsley S.D."/>
            <person name="Gardner M.J."/>
            <person name="Wortman J.R."/>
            <person name="Jordar V.S."/>
            <person name="Maiti R."/>
            <person name="Kodira C.D."/>
            <person name="Neafsey D.E."/>
            <person name="Zeng Q."/>
            <person name="Hung C.-Y."/>
            <person name="McMahan C."/>
            <person name="Muszewska A."/>
            <person name="Grynberg M."/>
            <person name="Mandel M.A."/>
            <person name="Kellner E.M."/>
            <person name="Barker B.M."/>
            <person name="Galgiani J.N."/>
            <person name="Orbach M.J."/>
            <person name="Kirkland T.N."/>
            <person name="Cole G.T."/>
            <person name="Henn M.R."/>
            <person name="Birren B.W."/>
            <person name="Taylor J.W."/>
        </authorList>
    </citation>
    <scope>NUCLEOTIDE SEQUENCE [LARGE SCALE GENOMIC DNA]</scope>
    <source>
        <strain evidence="3">UAMH 1704</strain>
    </source>
</reference>
<evidence type="ECO:0000313" key="3">
    <source>
        <dbReference type="Proteomes" id="UP000002058"/>
    </source>
</evidence>
<dbReference type="Gene3D" id="1.20.120.1060">
    <property type="match status" value="1"/>
</dbReference>
<dbReference type="InterPro" id="IPR025533">
    <property type="entry name" value="DUF4419"/>
</dbReference>